<name>A0A8S2F1H8_9BILA</name>
<comment type="caution">
    <text evidence="1">The sequence shown here is derived from an EMBL/GenBank/DDBJ whole genome shotgun (WGS) entry which is preliminary data.</text>
</comment>
<protein>
    <submittedName>
        <fullName evidence="1">Uncharacterized protein</fullName>
    </submittedName>
</protein>
<proteinExistence type="predicted"/>
<gene>
    <name evidence="1" type="ORF">OVA965_LOCUS29143</name>
    <name evidence="2" type="ORF">TMI583_LOCUS29907</name>
</gene>
<organism evidence="1 3">
    <name type="scientific">Didymodactylos carnosus</name>
    <dbReference type="NCBI Taxonomy" id="1234261"/>
    <lineage>
        <taxon>Eukaryota</taxon>
        <taxon>Metazoa</taxon>
        <taxon>Spiralia</taxon>
        <taxon>Gnathifera</taxon>
        <taxon>Rotifera</taxon>
        <taxon>Eurotatoria</taxon>
        <taxon>Bdelloidea</taxon>
        <taxon>Philodinida</taxon>
        <taxon>Philodinidae</taxon>
        <taxon>Didymodactylos</taxon>
    </lineage>
</organism>
<dbReference type="EMBL" id="CAJOBA010041922">
    <property type="protein sequence ID" value="CAF4123192.1"/>
    <property type="molecule type" value="Genomic_DNA"/>
</dbReference>
<accession>A0A8S2F1H8</accession>
<evidence type="ECO:0000313" key="3">
    <source>
        <dbReference type="Proteomes" id="UP000677228"/>
    </source>
</evidence>
<evidence type="ECO:0000313" key="2">
    <source>
        <dbReference type="EMBL" id="CAF4123192.1"/>
    </source>
</evidence>
<dbReference type="EMBL" id="CAJNOK010020331">
    <property type="protein sequence ID" value="CAF1314540.1"/>
    <property type="molecule type" value="Genomic_DNA"/>
</dbReference>
<dbReference type="AlphaFoldDB" id="A0A8S2F1H8"/>
<evidence type="ECO:0000313" key="1">
    <source>
        <dbReference type="EMBL" id="CAF1314540.1"/>
    </source>
</evidence>
<sequence length="111" mass="12619">MASLKASQTRIPFLLHPTKGKIESTDEILTVATEFYTDLYSEKPVDCKVWSEFLTGLATLSHQNADNLEREITVIECYNALKEMTIGRSPRDDGITVEVWRAIFSIIGEYF</sequence>
<dbReference type="Proteomes" id="UP000677228">
    <property type="component" value="Unassembled WGS sequence"/>
</dbReference>
<reference evidence="1" key="1">
    <citation type="submission" date="2021-02" db="EMBL/GenBank/DDBJ databases">
        <authorList>
            <person name="Nowell W R."/>
        </authorList>
    </citation>
    <scope>NUCLEOTIDE SEQUENCE</scope>
</reference>
<dbReference type="Proteomes" id="UP000682733">
    <property type="component" value="Unassembled WGS sequence"/>
</dbReference>